<dbReference type="SUPFAM" id="SSF88697">
    <property type="entry name" value="PUA domain-like"/>
    <property type="match status" value="1"/>
</dbReference>
<dbReference type="SMART" id="SM01022">
    <property type="entry name" value="ASCH"/>
    <property type="match status" value="1"/>
</dbReference>
<name>A0ABR4USC8_9FLAO</name>
<dbReference type="EMBL" id="JPRI01000001">
    <property type="protein sequence ID" value="KFF28166.1"/>
    <property type="molecule type" value="Genomic_DNA"/>
</dbReference>
<evidence type="ECO:0000313" key="3">
    <source>
        <dbReference type="Proteomes" id="UP000028719"/>
    </source>
</evidence>
<gene>
    <name evidence="2" type="ORF">IW16_02815</name>
</gene>
<sequence length="125" mass="14685">MRVLLSIKPEFAFKIFEGEKKFEFRKVIFKKLDVTTVVVYASSPVQQVIGEFEIDTILTSNPEDIWQRTKKLSGITEKYFYEYFGEREIAHAIKIKEVKKYSKPLSLKDDFNVSPPQSYMYLDIA</sequence>
<accession>A0ABR4USC8</accession>
<evidence type="ECO:0000259" key="1">
    <source>
        <dbReference type="SMART" id="SM01022"/>
    </source>
</evidence>
<feature type="domain" description="ASCH" evidence="1">
    <location>
        <begin position="5"/>
        <end position="99"/>
    </location>
</feature>
<evidence type="ECO:0000313" key="2">
    <source>
        <dbReference type="EMBL" id="KFF28166.1"/>
    </source>
</evidence>
<dbReference type="InterPro" id="IPR007374">
    <property type="entry name" value="ASCH_domain"/>
</dbReference>
<proteinExistence type="predicted"/>
<organism evidence="2 3">
    <name type="scientific">Chryseobacterium vrystaatense</name>
    <dbReference type="NCBI Taxonomy" id="307480"/>
    <lineage>
        <taxon>Bacteria</taxon>
        <taxon>Pseudomonadati</taxon>
        <taxon>Bacteroidota</taxon>
        <taxon>Flavobacteriia</taxon>
        <taxon>Flavobacteriales</taxon>
        <taxon>Weeksellaceae</taxon>
        <taxon>Chryseobacterium group</taxon>
        <taxon>Chryseobacterium</taxon>
    </lineage>
</organism>
<dbReference type="InterPro" id="IPR015947">
    <property type="entry name" value="PUA-like_sf"/>
</dbReference>
<reference evidence="2 3" key="1">
    <citation type="submission" date="2014-07" db="EMBL/GenBank/DDBJ databases">
        <title>Genome of Chryseobacterium vrystaatense LMG 22846.</title>
        <authorList>
            <person name="Pipes S.E."/>
            <person name="Stropko S.J."/>
            <person name="Newman J.D."/>
        </authorList>
    </citation>
    <scope>NUCLEOTIDE SEQUENCE [LARGE SCALE GENOMIC DNA]</scope>
    <source>
        <strain evidence="2 3">LMG 22846</strain>
    </source>
</reference>
<comment type="caution">
    <text evidence="2">The sequence shown here is derived from an EMBL/GenBank/DDBJ whole genome shotgun (WGS) entry which is preliminary data.</text>
</comment>
<dbReference type="Proteomes" id="UP000028719">
    <property type="component" value="Unassembled WGS sequence"/>
</dbReference>
<keyword evidence="3" id="KW-1185">Reference proteome</keyword>
<protein>
    <recommendedName>
        <fullName evidence="1">ASCH domain-containing protein</fullName>
    </recommendedName>
</protein>
<dbReference type="RefSeq" id="WP_034739468.1">
    <property type="nucleotide sequence ID" value="NZ_JPRI01000001.1"/>
</dbReference>
<dbReference type="Gene3D" id="2.30.130.30">
    <property type="entry name" value="Hypothetical protein"/>
    <property type="match status" value="1"/>
</dbReference>